<dbReference type="InterPro" id="IPR040079">
    <property type="entry name" value="Glutathione_S-Trfase"/>
</dbReference>
<feature type="domain" description="GST N-terminal" evidence="5">
    <location>
        <begin position="3"/>
        <end position="80"/>
    </location>
</feature>
<comment type="catalytic activity">
    <reaction evidence="4">
        <text>RX + glutathione = an S-substituted glutathione + a halide anion + H(+)</text>
        <dbReference type="Rhea" id="RHEA:16437"/>
        <dbReference type="ChEBI" id="CHEBI:15378"/>
        <dbReference type="ChEBI" id="CHEBI:16042"/>
        <dbReference type="ChEBI" id="CHEBI:17792"/>
        <dbReference type="ChEBI" id="CHEBI:57925"/>
        <dbReference type="ChEBI" id="CHEBI:90779"/>
        <dbReference type="EC" id="2.5.1.18"/>
    </reaction>
</comment>
<evidence type="ECO:0000313" key="7">
    <source>
        <dbReference type="EMBL" id="KAJ4452223.1"/>
    </source>
</evidence>
<dbReference type="EMBL" id="JAJSOF020000001">
    <property type="protein sequence ID" value="KAJ4452223.1"/>
    <property type="molecule type" value="Genomic_DNA"/>
</dbReference>
<dbReference type="Pfam" id="PF02798">
    <property type="entry name" value="GST_N"/>
    <property type="match status" value="1"/>
</dbReference>
<accession>A0ABQ8U308</accession>
<protein>
    <recommendedName>
        <fullName evidence="1">glutathione transferase</fullName>
        <ecNumber evidence="1">2.5.1.18</ecNumber>
    </recommendedName>
</protein>
<dbReference type="SFLD" id="SFLDS00019">
    <property type="entry name" value="Glutathione_Transferase_(cytos"/>
    <property type="match status" value="1"/>
</dbReference>
<dbReference type="SUPFAM" id="SSF52833">
    <property type="entry name" value="Thioredoxin-like"/>
    <property type="match status" value="1"/>
</dbReference>
<organism evidence="7 8">
    <name type="scientific">Periplaneta americana</name>
    <name type="common">American cockroach</name>
    <name type="synonym">Blatta americana</name>
    <dbReference type="NCBI Taxonomy" id="6978"/>
    <lineage>
        <taxon>Eukaryota</taxon>
        <taxon>Metazoa</taxon>
        <taxon>Ecdysozoa</taxon>
        <taxon>Arthropoda</taxon>
        <taxon>Hexapoda</taxon>
        <taxon>Insecta</taxon>
        <taxon>Pterygota</taxon>
        <taxon>Neoptera</taxon>
        <taxon>Polyneoptera</taxon>
        <taxon>Dictyoptera</taxon>
        <taxon>Blattodea</taxon>
        <taxon>Blattoidea</taxon>
        <taxon>Blattidae</taxon>
        <taxon>Blattinae</taxon>
        <taxon>Periplaneta</taxon>
    </lineage>
</organism>
<keyword evidence="8" id="KW-1185">Reference proteome</keyword>
<dbReference type="Gene3D" id="1.20.1050.10">
    <property type="match status" value="1"/>
</dbReference>
<dbReference type="PROSITE" id="PS50404">
    <property type="entry name" value="GST_NTER"/>
    <property type="match status" value="1"/>
</dbReference>
<dbReference type="SFLD" id="SFLDG00363">
    <property type="entry name" value="AMPS_(cytGST):_Alpha-__Mu-__Pi"/>
    <property type="match status" value="1"/>
</dbReference>
<comment type="similarity">
    <text evidence="3">Belongs to the GST superfamily. Sigma family.</text>
</comment>
<gene>
    <name evidence="7" type="ORF">ANN_03741</name>
</gene>
<evidence type="ECO:0000256" key="3">
    <source>
        <dbReference type="ARBA" id="ARBA00038317"/>
    </source>
</evidence>
<dbReference type="PROSITE" id="PS50405">
    <property type="entry name" value="GST_CTER"/>
    <property type="match status" value="1"/>
</dbReference>
<name>A0ABQ8U308_PERAM</name>
<dbReference type="PANTHER" id="PTHR11571">
    <property type="entry name" value="GLUTATHIONE S-TRANSFERASE"/>
    <property type="match status" value="1"/>
</dbReference>
<evidence type="ECO:0000256" key="1">
    <source>
        <dbReference type="ARBA" id="ARBA00012452"/>
    </source>
</evidence>
<evidence type="ECO:0000256" key="2">
    <source>
        <dbReference type="ARBA" id="ARBA00022679"/>
    </source>
</evidence>
<proteinExistence type="inferred from homology"/>
<dbReference type="EC" id="2.5.1.18" evidence="1"/>
<dbReference type="PANTHER" id="PTHR11571:SF224">
    <property type="entry name" value="HEMATOPOIETIC PROSTAGLANDIN D SYNTHASE"/>
    <property type="match status" value="1"/>
</dbReference>
<evidence type="ECO:0000259" key="6">
    <source>
        <dbReference type="PROSITE" id="PS50405"/>
    </source>
</evidence>
<dbReference type="InterPro" id="IPR036249">
    <property type="entry name" value="Thioredoxin-like_sf"/>
</dbReference>
<evidence type="ECO:0000313" key="8">
    <source>
        <dbReference type="Proteomes" id="UP001148838"/>
    </source>
</evidence>
<dbReference type="InterPro" id="IPR010987">
    <property type="entry name" value="Glutathione-S-Trfase_C-like"/>
</dbReference>
<dbReference type="SUPFAM" id="SSF47616">
    <property type="entry name" value="GST C-terminal domain-like"/>
    <property type="match status" value="1"/>
</dbReference>
<dbReference type="SFLD" id="SFLDG01205">
    <property type="entry name" value="AMPS.1"/>
    <property type="match status" value="1"/>
</dbReference>
<keyword evidence="2" id="KW-0808">Transferase</keyword>
<sequence>MAPKYKLIYFPSKALGEPIRYLLAYGGIEYEDFRFEREKWPEIKPSMPFGKTPVLEIDGKQTHQSTAICRYLGKQLGLAGSDDWEALEIDALVDTFTDFRQQIDLYQYNTDEAAKEKLWGPLKDETVPYYLGKFDEVVKKNGGYFVGGKLSWADFYFNGIIDYLSFMMKEKDIVANYPHLKALKEKFESLPAIKAWIEKRPQTVN</sequence>
<dbReference type="CDD" id="cd03192">
    <property type="entry name" value="GST_C_Sigma_like"/>
    <property type="match status" value="1"/>
</dbReference>
<comment type="caution">
    <text evidence="7">The sequence shown here is derived from an EMBL/GenBank/DDBJ whole genome shotgun (WGS) entry which is preliminary data.</text>
</comment>
<reference evidence="7 8" key="1">
    <citation type="journal article" date="2022" name="Allergy">
        <title>Genome assembly and annotation of Periplaneta americana reveal a comprehensive cockroach allergen profile.</title>
        <authorList>
            <person name="Wang L."/>
            <person name="Xiong Q."/>
            <person name="Saelim N."/>
            <person name="Wang L."/>
            <person name="Nong W."/>
            <person name="Wan A.T."/>
            <person name="Shi M."/>
            <person name="Liu X."/>
            <person name="Cao Q."/>
            <person name="Hui J.H.L."/>
            <person name="Sookrung N."/>
            <person name="Leung T.F."/>
            <person name="Tungtrongchitr A."/>
            <person name="Tsui S.K.W."/>
        </authorList>
    </citation>
    <scope>NUCLEOTIDE SEQUENCE [LARGE SCALE GENOMIC DNA]</scope>
    <source>
        <strain evidence="7">PWHHKU_190912</strain>
    </source>
</reference>
<dbReference type="Proteomes" id="UP001148838">
    <property type="component" value="Unassembled WGS sequence"/>
</dbReference>
<dbReference type="InterPro" id="IPR036282">
    <property type="entry name" value="Glutathione-S-Trfase_C_sf"/>
</dbReference>
<evidence type="ECO:0000256" key="4">
    <source>
        <dbReference type="ARBA" id="ARBA00047960"/>
    </source>
</evidence>
<dbReference type="CDD" id="cd03039">
    <property type="entry name" value="GST_N_Sigma_like"/>
    <property type="match status" value="1"/>
</dbReference>
<feature type="domain" description="GST C-terminal" evidence="6">
    <location>
        <begin position="82"/>
        <end position="205"/>
    </location>
</feature>
<dbReference type="InterPro" id="IPR004045">
    <property type="entry name" value="Glutathione_S-Trfase_N"/>
</dbReference>
<dbReference type="InterPro" id="IPR050213">
    <property type="entry name" value="GST_superfamily"/>
</dbReference>
<dbReference type="Gene3D" id="3.40.30.10">
    <property type="entry name" value="Glutaredoxin"/>
    <property type="match status" value="1"/>
</dbReference>
<dbReference type="InterPro" id="IPR004046">
    <property type="entry name" value="GST_C"/>
</dbReference>
<dbReference type="Pfam" id="PF14497">
    <property type="entry name" value="GST_C_3"/>
    <property type="match status" value="1"/>
</dbReference>
<evidence type="ECO:0000259" key="5">
    <source>
        <dbReference type="PROSITE" id="PS50404"/>
    </source>
</evidence>